<reference evidence="1" key="1">
    <citation type="submission" date="2023-03" db="EMBL/GenBank/DDBJ databases">
        <authorList>
            <person name="Steffen K."/>
            <person name="Cardenas P."/>
        </authorList>
    </citation>
    <scope>NUCLEOTIDE SEQUENCE</scope>
</reference>
<comment type="caution">
    <text evidence="1">The sequence shown here is derived from an EMBL/GenBank/DDBJ whole genome shotgun (WGS) entry which is preliminary data.</text>
</comment>
<sequence length="419" mass="45396">MASFHDVRRILQKWDKGSPSVRQAMLRDFVSQCSNMTAPELERQFSDCASLFLARLTVWLRINYLRGPLKLLLKAISIFLSSASGNHFLAEFLEVGGALTVLEVVGVRGGREENKAGGLRLLAIVADRGRQFRELLCESFGQFFSLTYTVKLFDCPIPPRISPLPPPSVAVKVVAECLAHSSSEETQELAQNLLHQLFTGNPHYQSQVYKALIGLLSSSSPAAQRMAAHTLTLVQPAMGAVSVAIVEPTLQLLRSPHASVQREAGCLLEELVVSEEVQLSILTGLVGLLKLPDSHLPHLTNQNAVPSPVHLQQAGAAKTISSLITTTGPELTDTLNDLKVVPHLLHAMANTAHSDCQKQASLALHVLLKAVPTVADDIRRMIGDSFLEKFLASPVTCYSSLSPSELDVLLAAVALETNS</sequence>
<organism evidence="1 2">
    <name type="scientific">Geodia barretti</name>
    <name type="common">Barrett's horny sponge</name>
    <dbReference type="NCBI Taxonomy" id="519541"/>
    <lineage>
        <taxon>Eukaryota</taxon>
        <taxon>Metazoa</taxon>
        <taxon>Porifera</taxon>
        <taxon>Demospongiae</taxon>
        <taxon>Heteroscleromorpha</taxon>
        <taxon>Tetractinellida</taxon>
        <taxon>Astrophorina</taxon>
        <taxon>Geodiidae</taxon>
        <taxon>Geodia</taxon>
    </lineage>
</organism>
<gene>
    <name evidence="1" type="ORF">GBAR_LOCUS20672</name>
</gene>
<protein>
    <submittedName>
        <fullName evidence="1">Armadillo-like helical domain containing protein 1</fullName>
    </submittedName>
</protein>
<dbReference type="InterPro" id="IPR011989">
    <property type="entry name" value="ARM-like"/>
</dbReference>
<dbReference type="Gene3D" id="1.25.10.10">
    <property type="entry name" value="Leucine-rich Repeat Variant"/>
    <property type="match status" value="1"/>
</dbReference>
<dbReference type="InterPro" id="IPR041090">
    <property type="entry name" value="DUF5578"/>
</dbReference>
<keyword evidence="2" id="KW-1185">Reference proteome</keyword>
<dbReference type="Pfam" id="PF17741">
    <property type="entry name" value="DUF5578"/>
    <property type="match status" value="2"/>
</dbReference>
<dbReference type="PANTHER" id="PTHR34258">
    <property type="entry name" value="ARMADILLO-LIKE HELICAL DOMAIN CONTAINING PROTEIN 1"/>
    <property type="match status" value="1"/>
</dbReference>
<evidence type="ECO:0000313" key="1">
    <source>
        <dbReference type="EMBL" id="CAI8036895.1"/>
    </source>
</evidence>
<evidence type="ECO:0000313" key="2">
    <source>
        <dbReference type="Proteomes" id="UP001174909"/>
    </source>
</evidence>
<dbReference type="AlphaFoldDB" id="A0AA35X3P5"/>
<dbReference type="SUPFAM" id="SSF48371">
    <property type="entry name" value="ARM repeat"/>
    <property type="match status" value="1"/>
</dbReference>
<accession>A0AA35X3P5</accession>
<dbReference type="InterPro" id="IPR016024">
    <property type="entry name" value="ARM-type_fold"/>
</dbReference>
<dbReference type="PANTHER" id="PTHR34258:SF1">
    <property type="entry name" value="ARMADILLO-LIKE HELICAL DOMAIN CONTAINING PROTEIN 1"/>
    <property type="match status" value="1"/>
</dbReference>
<proteinExistence type="predicted"/>
<dbReference type="EMBL" id="CASHTH010002907">
    <property type="protein sequence ID" value="CAI8036895.1"/>
    <property type="molecule type" value="Genomic_DNA"/>
</dbReference>
<dbReference type="Proteomes" id="UP001174909">
    <property type="component" value="Unassembled WGS sequence"/>
</dbReference>
<name>A0AA35X3P5_GEOBA</name>